<dbReference type="AlphaFoldDB" id="L1J061"/>
<accession>L1J061</accession>
<dbReference type="EMBL" id="JH993021">
    <property type="protein sequence ID" value="EKX41712.1"/>
    <property type="molecule type" value="Genomic_DNA"/>
</dbReference>
<organism evidence="1">
    <name type="scientific">Guillardia theta (strain CCMP2712)</name>
    <name type="common">Cryptophyte</name>
    <dbReference type="NCBI Taxonomy" id="905079"/>
    <lineage>
        <taxon>Eukaryota</taxon>
        <taxon>Cryptophyceae</taxon>
        <taxon>Pyrenomonadales</taxon>
        <taxon>Geminigeraceae</taxon>
        <taxon>Guillardia</taxon>
    </lineage>
</organism>
<protein>
    <submittedName>
        <fullName evidence="1 2">Uncharacterized protein</fullName>
    </submittedName>
</protein>
<dbReference type="PaxDb" id="55529-EKX41712"/>
<reference evidence="2" key="3">
    <citation type="submission" date="2015-06" db="UniProtKB">
        <authorList>
            <consortium name="EnsemblProtists"/>
        </authorList>
    </citation>
    <scope>IDENTIFICATION</scope>
</reference>
<proteinExistence type="predicted"/>
<dbReference type="OrthoDB" id="188952at2759"/>
<gene>
    <name evidence="1" type="ORF">GUITHDRAFT_112127</name>
</gene>
<reference evidence="3" key="2">
    <citation type="submission" date="2012-11" db="EMBL/GenBank/DDBJ databases">
        <authorList>
            <person name="Kuo A."/>
            <person name="Curtis B.A."/>
            <person name="Tanifuji G."/>
            <person name="Burki F."/>
            <person name="Gruber A."/>
            <person name="Irimia M."/>
            <person name="Maruyama S."/>
            <person name="Arias M.C."/>
            <person name="Ball S.G."/>
            <person name="Gile G.H."/>
            <person name="Hirakawa Y."/>
            <person name="Hopkins J.F."/>
            <person name="Rensing S.A."/>
            <person name="Schmutz J."/>
            <person name="Symeonidi A."/>
            <person name="Elias M."/>
            <person name="Eveleigh R.J."/>
            <person name="Herman E.K."/>
            <person name="Klute M.J."/>
            <person name="Nakayama T."/>
            <person name="Obornik M."/>
            <person name="Reyes-Prieto A."/>
            <person name="Armbrust E.V."/>
            <person name="Aves S.J."/>
            <person name="Beiko R.G."/>
            <person name="Coutinho P."/>
            <person name="Dacks J.B."/>
            <person name="Durnford D.G."/>
            <person name="Fast N.M."/>
            <person name="Green B.R."/>
            <person name="Grisdale C."/>
            <person name="Hempe F."/>
            <person name="Henrissat B."/>
            <person name="Hoppner M.P."/>
            <person name="Ishida K.-I."/>
            <person name="Kim E."/>
            <person name="Koreny L."/>
            <person name="Kroth P.G."/>
            <person name="Liu Y."/>
            <person name="Malik S.-B."/>
            <person name="Maier U.G."/>
            <person name="McRose D."/>
            <person name="Mock T."/>
            <person name="Neilson J.A."/>
            <person name="Onodera N.T."/>
            <person name="Poole A.M."/>
            <person name="Pritham E.J."/>
            <person name="Richards T.A."/>
            <person name="Rocap G."/>
            <person name="Roy S.W."/>
            <person name="Sarai C."/>
            <person name="Schaack S."/>
            <person name="Shirato S."/>
            <person name="Slamovits C.H."/>
            <person name="Spencer D.F."/>
            <person name="Suzuki S."/>
            <person name="Worden A.Z."/>
            <person name="Zauner S."/>
            <person name="Barry K."/>
            <person name="Bell C."/>
            <person name="Bharti A.K."/>
            <person name="Crow J.A."/>
            <person name="Grimwood J."/>
            <person name="Kramer R."/>
            <person name="Lindquist E."/>
            <person name="Lucas S."/>
            <person name="Salamov A."/>
            <person name="McFadden G.I."/>
            <person name="Lane C.E."/>
            <person name="Keeling P.J."/>
            <person name="Gray M.W."/>
            <person name="Grigoriev I.V."/>
            <person name="Archibald J.M."/>
        </authorList>
    </citation>
    <scope>NUCLEOTIDE SEQUENCE</scope>
    <source>
        <strain evidence="3">CCMP2712</strain>
    </source>
</reference>
<dbReference type="GeneID" id="17298426"/>
<dbReference type="InterPro" id="IPR023292">
    <property type="entry name" value="NTP_PyroPHydrolase-like_dom_sf"/>
</dbReference>
<evidence type="ECO:0000313" key="2">
    <source>
        <dbReference type="EnsemblProtists" id="EKX41712"/>
    </source>
</evidence>
<dbReference type="RefSeq" id="XP_005828692.1">
    <property type="nucleotide sequence ID" value="XM_005828635.1"/>
</dbReference>
<dbReference type="Gene3D" id="1.10.3420.10">
    <property type="entry name" value="putative ntp pyrophosphohydrolase like domain"/>
    <property type="match status" value="2"/>
</dbReference>
<reference evidence="1 3" key="1">
    <citation type="journal article" date="2012" name="Nature">
        <title>Algal genomes reveal evolutionary mosaicism and the fate of nucleomorphs.</title>
        <authorList>
            <consortium name="DOE Joint Genome Institute"/>
            <person name="Curtis B.A."/>
            <person name="Tanifuji G."/>
            <person name="Burki F."/>
            <person name="Gruber A."/>
            <person name="Irimia M."/>
            <person name="Maruyama S."/>
            <person name="Arias M.C."/>
            <person name="Ball S.G."/>
            <person name="Gile G.H."/>
            <person name="Hirakawa Y."/>
            <person name="Hopkins J.F."/>
            <person name="Kuo A."/>
            <person name="Rensing S.A."/>
            <person name="Schmutz J."/>
            <person name="Symeonidi A."/>
            <person name="Elias M."/>
            <person name="Eveleigh R.J."/>
            <person name="Herman E.K."/>
            <person name="Klute M.J."/>
            <person name="Nakayama T."/>
            <person name="Obornik M."/>
            <person name="Reyes-Prieto A."/>
            <person name="Armbrust E.V."/>
            <person name="Aves S.J."/>
            <person name="Beiko R.G."/>
            <person name="Coutinho P."/>
            <person name="Dacks J.B."/>
            <person name="Durnford D.G."/>
            <person name="Fast N.M."/>
            <person name="Green B.R."/>
            <person name="Grisdale C.J."/>
            <person name="Hempel F."/>
            <person name="Henrissat B."/>
            <person name="Hoppner M.P."/>
            <person name="Ishida K."/>
            <person name="Kim E."/>
            <person name="Koreny L."/>
            <person name="Kroth P.G."/>
            <person name="Liu Y."/>
            <person name="Malik S.B."/>
            <person name="Maier U.G."/>
            <person name="McRose D."/>
            <person name="Mock T."/>
            <person name="Neilson J.A."/>
            <person name="Onodera N.T."/>
            <person name="Poole A.M."/>
            <person name="Pritham E.J."/>
            <person name="Richards T.A."/>
            <person name="Rocap G."/>
            <person name="Roy S.W."/>
            <person name="Sarai C."/>
            <person name="Schaack S."/>
            <person name="Shirato S."/>
            <person name="Slamovits C.H."/>
            <person name="Spencer D.F."/>
            <person name="Suzuki S."/>
            <person name="Worden A.Z."/>
            <person name="Zauner S."/>
            <person name="Barry K."/>
            <person name="Bell C."/>
            <person name="Bharti A.K."/>
            <person name="Crow J.A."/>
            <person name="Grimwood J."/>
            <person name="Kramer R."/>
            <person name="Lindquist E."/>
            <person name="Lucas S."/>
            <person name="Salamov A."/>
            <person name="McFadden G.I."/>
            <person name="Lane C.E."/>
            <person name="Keeling P.J."/>
            <person name="Gray M.W."/>
            <person name="Grigoriev I.V."/>
            <person name="Archibald J.M."/>
        </authorList>
    </citation>
    <scope>NUCLEOTIDE SEQUENCE</scope>
    <source>
        <strain evidence="1 3">CCMP2712</strain>
    </source>
</reference>
<evidence type="ECO:0000313" key="1">
    <source>
        <dbReference type="EMBL" id="EKX41712.1"/>
    </source>
</evidence>
<dbReference type="Pfam" id="PF01503">
    <property type="entry name" value="PRA-PH"/>
    <property type="match status" value="2"/>
</dbReference>
<sequence length="312" mass="34638">MNVEEVNFIGKMILDEVMELLATVMRPEVAKDALKTYIEESKDLPILATEDNSNLIAEQADAFVDIYYYCLNAAAKKGVNLSAIFDVVHAANMAKRDPKTGQFLKREDGKIIKPAGWQPPDVRKEIENQMANGSWQQQDKRDAHHVREFTIGAGQGSPDVPSVMSEEEVKFITKMIVDEVLELFATVHDATNAKNVLKGFVDASKDIPKIDAPEVDIIAEQADAFVDIYYYCLNAAAKKGVNLSAIFDVVHAANMAKRDPKTGQFLKREDGKIIKPAGWQPPDVRAEIVRQQHNGSWPVDECQSAQVTPVKA</sequence>
<dbReference type="HOGENOM" id="CLU_892680_0_0_1"/>
<dbReference type="EnsemblProtists" id="EKX41712">
    <property type="protein sequence ID" value="EKX41712"/>
    <property type="gene ID" value="GUITHDRAFT_112127"/>
</dbReference>
<name>L1J061_GUITC</name>
<dbReference type="InterPro" id="IPR021130">
    <property type="entry name" value="PRib-ATP_PPHydrolase-like"/>
</dbReference>
<dbReference type="Proteomes" id="UP000011087">
    <property type="component" value="Unassembled WGS sequence"/>
</dbReference>
<dbReference type="KEGG" id="gtt:GUITHDRAFT_112127"/>
<keyword evidence="3" id="KW-1185">Reference proteome</keyword>
<evidence type="ECO:0000313" key="3">
    <source>
        <dbReference type="Proteomes" id="UP000011087"/>
    </source>
</evidence>